<proteinExistence type="predicted"/>
<dbReference type="EMBL" id="QKOE01000004">
    <property type="protein sequence ID" value="PZA17253.1"/>
    <property type="molecule type" value="Genomic_DNA"/>
</dbReference>
<evidence type="ECO:0000313" key="2">
    <source>
        <dbReference type="Proteomes" id="UP000248259"/>
    </source>
</evidence>
<dbReference type="RefSeq" id="WP_110523896.1">
    <property type="nucleotide sequence ID" value="NZ_QKOE01000004.1"/>
</dbReference>
<dbReference type="Proteomes" id="UP000248259">
    <property type="component" value="Unassembled WGS sequence"/>
</dbReference>
<accession>A0A323UZB1</accession>
<protein>
    <submittedName>
        <fullName evidence="1">Uncharacterized protein</fullName>
    </submittedName>
</protein>
<sequence>MNAQHLVLVQGGRMDDNSPADHTCIEEAVTHAIHAGFRIGQPVRIGRVDGHVVGYNIGHFGSFSGDSYPLLVRTAFGVAKCSVGEVAAA</sequence>
<reference evidence="1 2" key="1">
    <citation type="submission" date="2018-06" db="EMBL/GenBank/DDBJ databases">
        <title>Azoarcus communis strain SWub3 genome.</title>
        <authorList>
            <person name="Zorraquino Salvo V."/>
            <person name="Toubiana D."/>
            <person name="Blumwald E."/>
        </authorList>
    </citation>
    <scope>NUCLEOTIDE SEQUENCE [LARGE SCALE GENOMIC DNA]</scope>
    <source>
        <strain evidence="1 2">SWub3</strain>
    </source>
</reference>
<name>A0A323UZB1_9RHOO</name>
<evidence type="ECO:0000313" key="1">
    <source>
        <dbReference type="EMBL" id="PZA17253.1"/>
    </source>
</evidence>
<gene>
    <name evidence="1" type="ORF">DNK49_08485</name>
</gene>
<comment type="caution">
    <text evidence="1">The sequence shown here is derived from an EMBL/GenBank/DDBJ whole genome shotgun (WGS) entry which is preliminary data.</text>
</comment>
<dbReference type="OrthoDB" id="8527532at2"/>
<dbReference type="AlphaFoldDB" id="A0A323UZB1"/>
<keyword evidence="2" id="KW-1185">Reference proteome</keyword>
<organism evidence="1 2">
    <name type="scientific">Parazoarcus communis SWub3 = DSM 12120</name>
    <dbReference type="NCBI Taxonomy" id="1121029"/>
    <lineage>
        <taxon>Bacteria</taxon>
        <taxon>Pseudomonadati</taxon>
        <taxon>Pseudomonadota</taxon>
        <taxon>Betaproteobacteria</taxon>
        <taxon>Rhodocyclales</taxon>
        <taxon>Zoogloeaceae</taxon>
        <taxon>Parazoarcus</taxon>
    </lineage>
</organism>